<feature type="repeat" description="PPR" evidence="2">
    <location>
        <begin position="184"/>
        <end position="218"/>
    </location>
</feature>
<dbReference type="GO" id="GO:0003723">
    <property type="term" value="F:RNA binding"/>
    <property type="evidence" value="ECO:0007669"/>
    <property type="project" value="InterPro"/>
</dbReference>
<feature type="repeat" description="PPR" evidence="2">
    <location>
        <begin position="52"/>
        <end position="86"/>
    </location>
</feature>
<proteinExistence type="predicted"/>
<sequence length="476" mass="53295">MKQLKQIQTHMFTLGLTQNKETLNKFMAFCTNPDSGNLNYAERVFSSIQNPCLFVYNLMIKALTKEGSLRKVVLLFNELREEGLSPDSFTYPFVLKAIGRLRGGSEGINIHGFIVKTGVEFDSYVGNALLGLYSKCGCLSYARQVFNQMRVKDVVTFTNMVSGYVNYGKLNEARELFERSPVKDVVLWTTMINGYVQSNYFEEALTLFQEMQVCRVKPDKFTIVALLTGCAQMGALEQGSWIHGYIENNYIMIDTVVGTALIEMYAKCGCVDKSLEIFMGVKEKDTALWTAIICGLAMNGQTKKSLELFSNMQQDGGEPDAITFIGILSACSHGGFVEEGRQYFDSMKNVYKIEPKVEHYGCLVDLLGRSGLLDEAETMIEKIPNIVADGNMDLLPLWSSLLGACRTHNNVEKGVHVSEKISELEFSNSGVRTLVSNIYAASNRWEDVNKVRTTMKDLRMKKIPGFSSIETNAIVH</sequence>
<dbReference type="InterPro" id="IPR046960">
    <property type="entry name" value="PPR_At4g14850-like_plant"/>
</dbReference>
<dbReference type="PANTHER" id="PTHR47926:SF489">
    <property type="entry name" value="PENTATRICOPEPTIDE REPEAT-CONTAINING PROTEIN"/>
    <property type="match status" value="1"/>
</dbReference>
<name>A0A7J7NJ82_9MAGN</name>
<dbReference type="FunFam" id="1.25.40.10:FF:000989">
    <property type="entry name" value="Pentatricopeptide repeat-containing protein At1g31430"/>
    <property type="match status" value="1"/>
</dbReference>
<organism evidence="3 4">
    <name type="scientific">Kingdonia uniflora</name>
    <dbReference type="NCBI Taxonomy" id="39325"/>
    <lineage>
        <taxon>Eukaryota</taxon>
        <taxon>Viridiplantae</taxon>
        <taxon>Streptophyta</taxon>
        <taxon>Embryophyta</taxon>
        <taxon>Tracheophyta</taxon>
        <taxon>Spermatophyta</taxon>
        <taxon>Magnoliopsida</taxon>
        <taxon>Ranunculales</taxon>
        <taxon>Circaeasteraceae</taxon>
        <taxon>Kingdonia</taxon>
    </lineage>
</organism>
<gene>
    <name evidence="3" type="ORF">GIB67_043140</name>
</gene>
<dbReference type="InterPro" id="IPR002885">
    <property type="entry name" value="PPR_rpt"/>
</dbReference>
<dbReference type="AlphaFoldDB" id="A0A7J7NJ82"/>
<comment type="caution">
    <text evidence="3">The sequence shown here is derived from an EMBL/GenBank/DDBJ whole genome shotgun (WGS) entry which is preliminary data.</text>
</comment>
<evidence type="ECO:0000256" key="2">
    <source>
        <dbReference type="PROSITE-ProRule" id="PRU00708"/>
    </source>
</evidence>
<dbReference type="Gene3D" id="1.25.40.10">
    <property type="entry name" value="Tetratricopeptide repeat domain"/>
    <property type="match status" value="3"/>
</dbReference>
<dbReference type="Proteomes" id="UP000541444">
    <property type="component" value="Unassembled WGS sequence"/>
</dbReference>
<dbReference type="NCBIfam" id="TIGR00756">
    <property type="entry name" value="PPR"/>
    <property type="match status" value="3"/>
</dbReference>
<dbReference type="FunFam" id="1.25.40.10:FF:000348">
    <property type="entry name" value="Pentatricopeptide repeat-containing protein chloroplastic"/>
    <property type="match status" value="1"/>
</dbReference>
<evidence type="ECO:0000313" key="4">
    <source>
        <dbReference type="Proteomes" id="UP000541444"/>
    </source>
</evidence>
<feature type="repeat" description="PPR" evidence="2">
    <location>
        <begin position="153"/>
        <end position="183"/>
    </location>
</feature>
<dbReference type="GO" id="GO:0009451">
    <property type="term" value="P:RNA modification"/>
    <property type="evidence" value="ECO:0007669"/>
    <property type="project" value="InterPro"/>
</dbReference>
<accession>A0A7J7NJ82</accession>
<keyword evidence="1" id="KW-0677">Repeat</keyword>
<feature type="repeat" description="PPR" evidence="2">
    <location>
        <begin position="285"/>
        <end position="319"/>
    </location>
</feature>
<dbReference type="PANTHER" id="PTHR47926">
    <property type="entry name" value="PENTATRICOPEPTIDE REPEAT-CONTAINING PROTEIN"/>
    <property type="match status" value="1"/>
</dbReference>
<reference evidence="3 4" key="1">
    <citation type="journal article" date="2020" name="IScience">
        <title>Genome Sequencing of the Endangered Kingdonia uniflora (Circaeasteraceae, Ranunculales) Reveals Potential Mechanisms of Evolutionary Specialization.</title>
        <authorList>
            <person name="Sun Y."/>
            <person name="Deng T."/>
            <person name="Zhang A."/>
            <person name="Moore M.J."/>
            <person name="Landis J.B."/>
            <person name="Lin N."/>
            <person name="Zhang H."/>
            <person name="Zhang X."/>
            <person name="Huang J."/>
            <person name="Zhang X."/>
            <person name="Sun H."/>
            <person name="Wang H."/>
        </authorList>
    </citation>
    <scope>NUCLEOTIDE SEQUENCE [LARGE SCALE GENOMIC DNA]</scope>
    <source>
        <strain evidence="3">TB1705</strain>
        <tissue evidence="3">Leaf</tissue>
    </source>
</reference>
<dbReference type="Pfam" id="PF01535">
    <property type="entry name" value="PPR"/>
    <property type="match status" value="4"/>
</dbReference>
<evidence type="ECO:0000313" key="3">
    <source>
        <dbReference type="EMBL" id="KAF6167279.1"/>
    </source>
</evidence>
<evidence type="ECO:0000256" key="1">
    <source>
        <dbReference type="ARBA" id="ARBA00022737"/>
    </source>
</evidence>
<dbReference type="EMBL" id="JACGCM010000760">
    <property type="protein sequence ID" value="KAF6167279.1"/>
    <property type="molecule type" value="Genomic_DNA"/>
</dbReference>
<dbReference type="PROSITE" id="PS51375">
    <property type="entry name" value="PPR"/>
    <property type="match status" value="4"/>
</dbReference>
<dbReference type="InterPro" id="IPR011990">
    <property type="entry name" value="TPR-like_helical_dom_sf"/>
</dbReference>
<dbReference type="Pfam" id="PF20431">
    <property type="entry name" value="E_motif"/>
    <property type="match status" value="1"/>
</dbReference>
<protein>
    <recommendedName>
        <fullName evidence="5">Pentatricopeptide repeat-containing protein</fullName>
    </recommendedName>
</protein>
<dbReference type="InterPro" id="IPR046848">
    <property type="entry name" value="E_motif"/>
</dbReference>
<dbReference type="Pfam" id="PF13041">
    <property type="entry name" value="PPR_2"/>
    <property type="match status" value="3"/>
</dbReference>
<evidence type="ECO:0008006" key="5">
    <source>
        <dbReference type="Google" id="ProtNLM"/>
    </source>
</evidence>
<dbReference type="OrthoDB" id="185373at2759"/>
<keyword evidence="4" id="KW-1185">Reference proteome</keyword>